<dbReference type="PANTHER" id="PTHR35042:SF1">
    <property type="entry name" value="DUF1772-DOMAIN-CONTAINING PROTEIN"/>
    <property type="match status" value="1"/>
</dbReference>
<feature type="transmembrane region" description="Helical" evidence="6">
    <location>
        <begin position="93"/>
        <end position="112"/>
    </location>
</feature>
<evidence type="ECO:0000256" key="2">
    <source>
        <dbReference type="ARBA" id="ARBA00022692"/>
    </source>
</evidence>
<evidence type="ECO:0000256" key="4">
    <source>
        <dbReference type="ARBA" id="ARBA00023136"/>
    </source>
</evidence>
<comment type="subcellular location">
    <subcellularLocation>
        <location evidence="1">Membrane</location>
        <topology evidence="1">Multi-pass membrane protein</topology>
    </subcellularLocation>
</comment>
<dbReference type="Proteomes" id="UP000016935">
    <property type="component" value="Unassembled WGS sequence"/>
</dbReference>
<dbReference type="PANTHER" id="PTHR35042">
    <property type="entry name" value="ANTHRONE OXYGENASE ENCC"/>
    <property type="match status" value="1"/>
</dbReference>
<name>R0JXJ7_EXST2</name>
<proteinExistence type="inferred from homology"/>
<sequence length="193" mass="20464">MAEQQSRGSVPVLQAVGIIAPTLYTGFTFAYPHVLIPPLTTHAPPKLLARQWLQAYRFAPTFVAPLVMLGTASNALLAYLFFSSSSFSAAAKLYGLAALATASIAPYTALYMEPGVNGAGKWKARELLGGDEVVFKGMGRGTERDSATGAAKSWAEGVDMKCIVETWARLNAWRYVITAAATICSAGATVLGR</sequence>
<organism evidence="7 8">
    <name type="scientific">Exserohilum turcicum (strain 28A)</name>
    <name type="common">Northern leaf blight fungus</name>
    <name type="synonym">Setosphaeria turcica</name>
    <dbReference type="NCBI Taxonomy" id="671987"/>
    <lineage>
        <taxon>Eukaryota</taxon>
        <taxon>Fungi</taxon>
        <taxon>Dikarya</taxon>
        <taxon>Ascomycota</taxon>
        <taxon>Pezizomycotina</taxon>
        <taxon>Dothideomycetes</taxon>
        <taxon>Pleosporomycetidae</taxon>
        <taxon>Pleosporales</taxon>
        <taxon>Pleosporineae</taxon>
        <taxon>Pleosporaceae</taxon>
        <taxon>Exserohilum</taxon>
    </lineage>
</organism>
<feature type="transmembrane region" description="Helical" evidence="6">
    <location>
        <begin position="172"/>
        <end position="191"/>
    </location>
</feature>
<dbReference type="OrthoDB" id="5343383at2759"/>
<reference evidence="7 8" key="1">
    <citation type="journal article" date="2012" name="PLoS Pathog.">
        <title>Diverse lifestyles and strategies of plant pathogenesis encoded in the genomes of eighteen Dothideomycetes fungi.</title>
        <authorList>
            <person name="Ohm R.A."/>
            <person name="Feau N."/>
            <person name="Henrissat B."/>
            <person name="Schoch C.L."/>
            <person name="Horwitz B.A."/>
            <person name="Barry K.W."/>
            <person name="Condon B.J."/>
            <person name="Copeland A.C."/>
            <person name="Dhillon B."/>
            <person name="Glaser F."/>
            <person name="Hesse C.N."/>
            <person name="Kosti I."/>
            <person name="LaButti K."/>
            <person name="Lindquist E.A."/>
            <person name="Lucas S."/>
            <person name="Salamov A.A."/>
            <person name="Bradshaw R.E."/>
            <person name="Ciuffetti L."/>
            <person name="Hamelin R.C."/>
            <person name="Kema G.H.J."/>
            <person name="Lawrence C."/>
            <person name="Scott J.A."/>
            <person name="Spatafora J.W."/>
            <person name="Turgeon B.G."/>
            <person name="de Wit P.J.G.M."/>
            <person name="Zhong S."/>
            <person name="Goodwin S.B."/>
            <person name="Grigoriev I.V."/>
        </authorList>
    </citation>
    <scope>NUCLEOTIDE SEQUENCE [LARGE SCALE GENOMIC DNA]</scope>
    <source>
        <strain evidence="8">28A</strain>
    </source>
</reference>
<evidence type="ECO:0000313" key="7">
    <source>
        <dbReference type="EMBL" id="EOA82204.1"/>
    </source>
</evidence>
<keyword evidence="4 6" id="KW-0472">Membrane</keyword>
<feature type="transmembrane region" description="Helical" evidence="6">
    <location>
        <begin position="56"/>
        <end position="81"/>
    </location>
</feature>
<dbReference type="eggNOG" id="ENOG502RIV2">
    <property type="taxonomic scope" value="Eukaryota"/>
</dbReference>
<evidence type="ECO:0000256" key="1">
    <source>
        <dbReference type="ARBA" id="ARBA00004141"/>
    </source>
</evidence>
<evidence type="ECO:0000256" key="6">
    <source>
        <dbReference type="SAM" id="Phobius"/>
    </source>
</evidence>
<accession>R0JXJ7</accession>
<evidence type="ECO:0000256" key="3">
    <source>
        <dbReference type="ARBA" id="ARBA00022989"/>
    </source>
</evidence>
<evidence type="ECO:0000256" key="5">
    <source>
        <dbReference type="ARBA" id="ARBA00034313"/>
    </source>
</evidence>
<dbReference type="GO" id="GO:0016020">
    <property type="term" value="C:membrane"/>
    <property type="evidence" value="ECO:0007669"/>
    <property type="project" value="UniProtKB-SubCell"/>
</dbReference>
<dbReference type="Pfam" id="PF08592">
    <property type="entry name" value="Anthrone_oxy"/>
    <property type="match status" value="1"/>
</dbReference>
<evidence type="ECO:0000313" key="8">
    <source>
        <dbReference type="Proteomes" id="UP000016935"/>
    </source>
</evidence>
<dbReference type="InterPro" id="IPR013901">
    <property type="entry name" value="Anthrone_oxy"/>
</dbReference>
<evidence type="ECO:0008006" key="9">
    <source>
        <dbReference type="Google" id="ProtNLM"/>
    </source>
</evidence>
<feature type="transmembrane region" description="Helical" evidence="6">
    <location>
        <begin position="12"/>
        <end position="36"/>
    </location>
</feature>
<reference evidence="7 8" key="2">
    <citation type="journal article" date="2013" name="PLoS Genet.">
        <title>Comparative genome structure, secondary metabolite, and effector coding capacity across Cochliobolus pathogens.</title>
        <authorList>
            <person name="Condon B.J."/>
            <person name="Leng Y."/>
            <person name="Wu D."/>
            <person name="Bushley K.E."/>
            <person name="Ohm R.A."/>
            <person name="Otillar R."/>
            <person name="Martin J."/>
            <person name="Schackwitz W."/>
            <person name="Grimwood J."/>
            <person name="MohdZainudin N."/>
            <person name="Xue C."/>
            <person name="Wang R."/>
            <person name="Manning V.A."/>
            <person name="Dhillon B."/>
            <person name="Tu Z.J."/>
            <person name="Steffenson B.J."/>
            <person name="Salamov A."/>
            <person name="Sun H."/>
            <person name="Lowry S."/>
            <person name="LaButti K."/>
            <person name="Han J."/>
            <person name="Copeland A."/>
            <person name="Lindquist E."/>
            <person name="Barry K."/>
            <person name="Schmutz J."/>
            <person name="Baker S.E."/>
            <person name="Ciuffetti L.M."/>
            <person name="Grigoriev I.V."/>
            <person name="Zhong S."/>
            <person name="Turgeon B.G."/>
        </authorList>
    </citation>
    <scope>NUCLEOTIDE SEQUENCE [LARGE SCALE GENOMIC DNA]</scope>
    <source>
        <strain evidence="8">28A</strain>
    </source>
</reference>
<dbReference type="GeneID" id="19402671"/>
<dbReference type="RefSeq" id="XP_008030066.1">
    <property type="nucleotide sequence ID" value="XM_008031875.1"/>
</dbReference>
<comment type="similarity">
    <text evidence="5">Belongs to the anthrone oxygenase family.</text>
</comment>
<keyword evidence="8" id="KW-1185">Reference proteome</keyword>
<dbReference type="AlphaFoldDB" id="R0JXJ7"/>
<protein>
    <recommendedName>
        <fullName evidence="9">DUF1772-domain-containing protein</fullName>
    </recommendedName>
</protein>
<keyword evidence="3 6" id="KW-1133">Transmembrane helix</keyword>
<keyword evidence="2 6" id="KW-0812">Transmembrane</keyword>
<dbReference type="EMBL" id="KB908855">
    <property type="protein sequence ID" value="EOA82204.1"/>
    <property type="molecule type" value="Genomic_DNA"/>
</dbReference>
<dbReference type="HOGENOM" id="CLU_122460_0_0_1"/>
<gene>
    <name evidence="7" type="ORF">SETTUDRAFT_23443</name>
</gene>